<evidence type="ECO:0000313" key="2">
    <source>
        <dbReference type="EMBL" id="TDX51946.1"/>
    </source>
</evidence>
<dbReference type="RefSeq" id="WP_134116205.1">
    <property type="nucleotide sequence ID" value="NZ_SOEG01000009.1"/>
</dbReference>
<gene>
    <name evidence="2" type="ORF">C7959_10970</name>
</gene>
<evidence type="ECO:0000256" key="1">
    <source>
        <dbReference type="ARBA" id="ARBA00023121"/>
    </source>
</evidence>
<dbReference type="PANTHER" id="PTHR33434:SF2">
    <property type="entry name" value="FATTY ACID-BINDING PROTEIN TM_1468"/>
    <property type="match status" value="1"/>
</dbReference>
<dbReference type="InterPro" id="IPR043168">
    <property type="entry name" value="DegV_C"/>
</dbReference>
<dbReference type="Gene3D" id="3.30.1180.10">
    <property type="match status" value="1"/>
</dbReference>
<reference evidence="2 3" key="1">
    <citation type="submission" date="2019-03" db="EMBL/GenBank/DDBJ databases">
        <title>Subsurface microbial communities from deep shales in Ohio and West Virginia, USA.</title>
        <authorList>
            <person name="Wrighton K."/>
        </authorList>
    </citation>
    <scope>NUCLEOTIDE SEQUENCE [LARGE SCALE GENOMIC DNA]</scope>
    <source>
        <strain evidence="2 3">MSL 6dP</strain>
    </source>
</reference>
<dbReference type="InterPro" id="IPR050270">
    <property type="entry name" value="DegV_domain_contain"/>
</dbReference>
<dbReference type="STRING" id="926561.GCA_000379025_02961"/>
<evidence type="ECO:0000313" key="3">
    <source>
        <dbReference type="Proteomes" id="UP000295832"/>
    </source>
</evidence>
<dbReference type="Pfam" id="PF02645">
    <property type="entry name" value="DegV"/>
    <property type="match status" value="1"/>
</dbReference>
<accession>A0A4R8GZ83</accession>
<comment type="caution">
    <text evidence="2">The sequence shown here is derived from an EMBL/GenBank/DDBJ whole genome shotgun (WGS) entry which is preliminary data.</text>
</comment>
<protein>
    <submittedName>
        <fullName evidence="2">DegV family protein with EDD domain</fullName>
    </submittedName>
</protein>
<dbReference type="GO" id="GO:0008289">
    <property type="term" value="F:lipid binding"/>
    <property type="evidence" value="ECO:0007669"/>
    <property type="project" value="UniProtKB-KW"/>
</dbReference>
<dbReference type="Gene3D" id="2.20.28.50">
    <property type="entry name" value="degv family protein"/>
    <property type="match status" value="1"/>
</dbReference>
<keyword evidence="3" id="KW-1185">Reference proteome</keyword>
<dbReference type="EMBL" id="SOEG01000009">
    <property type="protein sequence ID" value="TDX51946.1"/>
    <property type="molecule type" value="Genomic_DNA"/>
</dbReference>
<dbReference type="SUPFAM" id="SSF82549">
    <property type="entry name" value="DAK1/DegV-like"/>
    <property type="match status" value="1"/>
</dbReference>
<keyword evidence="1" id="KW-0446">Lipid-binding</keyword>
<dbReference type="PROSITE" id="PS51482">
    <property type="entry name" value="DEGV"/>
    <property type="match status" value="1"/>
</dbReference>
<dbReference type="Proteomes" id="UP000295832">
    <property type="component" value="Unassembled WGS sequence"/>
</dbReference>
<name>A0A4R8GZ83_9FIRM</name>
<dbReference type="NCBIfam" id="TIGR00762">
    <property type="entry name" value="DegV"/>
    <property type="match status" value="1"/>
</dbReference>
<sequence length="276" mass="31084">MNIKIVADSGCDLNPELQKKLNIKLVPLTINIGENEYQDNESFNVKKLLNIMKEDNNPPKTASPSPNLFMEAYEGDENVFVITLSSKLSSTYNNAILAKNMFLEDKKEKFIHVFDSLSASIGETLVSLKIQELAQNNTRSKIIEKTNKYIKEMKTFFLLESLDNLIKAGRMNKVKGKLASFLSIKPIMGDENGEIKLVDKARGSKRAFKKLVNVIDKHNDKLEEKILGIAHCNCLEKAEKFKEEVLKKYNFKDIIIVETGGLSSVYANDGGIIISF</sequence>
<dbReference type="AlphaFoldDB" id="A0A4R8GZ83"/>
<dbReference type="Gene3D" id="3.40.50.10440">
    <property type="entry name" value="Dihydroxyacetone kinase, domain 1"/>
    <property type="match status" value="1"/>
</dbReference>
<dbReference type="PANTHER" id="PTHR33434">
    <property type="entry name" value="DEGV DOMAIN-CONTAINING PROTEIN DR_1986-RELATED"/>
    <property type="match status" value="1"/>
</dbReference>
<organism evidence="2 3">
    <name type="scientific">Orenia marismortui</name>
    <dbReference type="NCBI Taxonomy" id="46469"/>
    <lineage>
        <taxon>Bacteria</taxon>
        <taxon>Bacillati</taxon>
        <taxon>Bacillota</taxon>
        <taxon>Clostridia</taxon>
        <taxon>Halanaerobiales</taxon>
        <taxon>Halobacteroidaceae</taxon>
        <taxon>Orenia</taxon>
    </lineage>
</organism>
<proteinExistence type="predicted"/>
<dbReference type="InterPro" id="IPR003797">
    <property type="entry name" value="DegV"/>
</dbReference>